<gene>
    <name evidence="1" type="ORF">R2601_03538</name>
</gene>
<organism evidence="1 2">
    <name type="scientific">Salipiger bermudensis (strain DSM 26914 / JCM 13377 / KCTC 12554 / HTCC2601)</name>
    <name type="common">Pelagibaca bermudensis</name>
    <dbReference type="NCBI Taxonomy" id="314265"/>
    <lineage>
        <taxon>Bacteria</taxon>
        <taxon>Pseudomonadati</taxon>
        <taxon>Pseudomonadota</taxon>
        <taxon>Alphaproteobacteria</taxon>
        <taxon>Rhodobacterales</taxon>
        <taxon>Roseobacteraceae</taxon>
        <taxon>Salipiger</taxon>
    </lineage>
</organism>
<proteinExistence type="predicted"/>
<comment type="caution">
    <text evidence="1">The sequence shown here is derived from an EMBL/GenBank/DDBJ whole genome shotgun (WGS) entry which is preliminary data.</text>
</comment>
<protein>
    <submittedName>
        <fullName evidence="1">Uncharacterized protein</fullName>
    </submittedName>
</protein>
<evidence type="ECO:0000313" key="1">
    <source>
        <dbReference type="EMBL" id="EAU48614.1"/>
    </source>
</evidence>
<reference evidence="1 2" key="1">
    <citation type="journal article" date="2010" name="J. Bacteriol.">
        <title>Genome sequences of Pelagibaca bermudensis HTCC2601T and Maritimibacter alkaliphilus HTCC2654T, the type strains of two marine Roseobacter genera.</title>
        <authorList>
            <person name="Thrash J.C."/>
            <person name="Cho J.C."/>
            <person name="Ferriera S."/>
            <person name="Johnson J."/>
            <person name="Vergin K.L."/>
            <person name="Giovannoni S.J."/>
        </authorList>
    </citation>
    <scope>NUCLEOTIDE SEQUENCE [LARGE SCALE GENOMIC DNA]</scope>
    <source>
        <strain evidence="2">DSM 26914 / JCM 13377 / KCTC 12554 / HTCC2601</strain>
    </source>
</reference>
<sequence>MGTRWCSRARAFRPRWPNGSRTASATWPAWPATPMASRIPRRCFRGSSPMSPSGRS</sequence>
<dbReference type="HOGENOM" id="CLU_3010215_0_0_5"/>
<dbReference type="EMBL" id="AATQ01000001">
    <property type="protein sequence ID" value="EAU48614.1"/>
    <property type="molecule type" value="Genomic_DNA"/>
</dbReference>
<dbReference type="Proteomes" id="UP000006230">
    <property type="component" value="Unassembled WGS sequence"/>
</dbReference>
<keyword evidence="2" id="KW-1185">Reference proteome</keyword>
<name>Q0FWD8_SALBH</name>
<dbReference type="AlphaFoldDB" id="Q0FWD8"/>
<evidence type="ECO:0000313" key="2">
    <source>
        <dbReference type="Proteomes" id="UP000006230"/>
    </source>
</evidence>
<dbReference type="STRING" id="314265.R2601_03538"/>
<accession>Q0FWD8</accession>